<keyword evidence="13" id="KW-1185">Reference proteome</keyword>
<feature type="domain" description="Bacterial sugar transferase" evidence="11">
    <location>
        <begin position="91"/>
        <end position="282"/>
    </location>
</feature>
<evidence type="ECO:0000256" key="8">
    <source>
        <dbReference type="ARBA" id="ARBA00023169"/>
    </source>
</evidence>
<evidence type="ECO:0000313" key="13">
    <source>
        <dbReference type="Proteomes" id="UP000198894"/>
    </source>
</evidence>
<evidence type="ECO:0000256" key="4">
    <source>
        <dbReference type="ARBA" id="ARBA00022679"/>
    </source>
</evidence>
<dbReference type="PANTHER" id="PTHR30576">
    <property type="entry name" value="COLANIC BIOSYNTHESIS UDP-GLUCOSE LIPID CARRIER TRANSFERASE"/>
    <property type="match status" value="1"/>
</dbReference>
<protein>
    <submittedName>
        <fullName evidence="12">Exopolysaccharide production protein ExoY</fullName>
    </submittedName>
</protein>
<proteinExistence type="inferred from homology"/>
<organism evidence="12 13">
    <name type="scientific">Mesorhizobium muleiense</name>
    <dbReference type="NCBI Taxonomy" id="1004279"/>
    <lineage>
        <taxon>Bacteria</taxon>
        <taxon>Pseudomonadati</taxon>
        <taxon>Pseudomonadota</taxon>
        <taxon>Alphaproteobacteria</taxon>
        <taxon>Hyphomicrobiales</taxon>
        <taxon>Phyllobacteriaceae</taxon>
        <taxon>Mesorhizobium</taxon>
    </lineage>
</organism>
<comment type="subcellular location">
    <subcellularLocation>
        <location evidence="1">Cell membrane</location>
    </subcellularLocation>
</comment>
<keyword evidence="6 10" id="KW-1133">Transmembrane helix</keyword>
<feature type="transmembrane region" description="Helical" evidence="10">
    <location>
        <begin position="93"/>
        <end position="117"/>
    </location>
</feature>
<evidence type="ECO:0000256" key="3">
    <source>
        <dbReference type="ARBA" id="ARBA00022475"/>
    </source>
</evidence>
<dbReference type="EMBL" id="FNEE01000001">
    <property type="protein sequence ID" value="SDI09256.1"/>
    <property type="molecule type" value="Genomic_DNA"/>
</dbReference>
<evidence type="ECO:0000256" key="1">
    <source>
        <dbReference type="ARBA" id="ARBA00004236"/>
    </source>
</evidence>
<dbReference type="AlphaFoldDB" id="A0A1G8HRG3"/>
<keyword evidence="5 10" id="KW-0812">Transmembrane</keyword>
<evidence type="ECO:0000256" key="9">
    <source>
        <dbReference type="SAM" id="MobiDB-lite"/>
    </source>
</evidence>
<evidence type="ECO:0000256" key="6">
    <source>
        <dbReference type="ARBA" id="ARBA00022989"/>
    </source>
</evidence>
<reference evidence="13" key="1">
    <citation type="submission" date="2016-10" db="EMBL/GenBank/DDBJ databases">
        <authorList>
            <person name="Varghese N."/>
            <person name="Submissions S."/>
        </authorList>
    </citation>
    <scope>NUCLEOTIDE SEQUENCE [LARGE SCALE GENOMIC DNA]</scope>
    <source>
        <strain evidence="13">CGMCC 1.11022</strain>
    </source>
</reference>
<evidence type="ECO:0000313" key="12">
    <source>
        <dbReference type="EMBL" id="SDI09256.1"/>
    </source>
</evidence>
<dbReference type="GO" id="GO:0005886">
    <property type="term" value="C:plasma membrane"/>
    <property type="evidence" value="ECO:0007669"/>
    <property type="project" value="UniProtKB-SubCell"/>
</dbReference>
<keyword evidence="8" id="KW-0270">Exopolysaccharide synthesis</keyword>
<dbReference type="Proteomes" id="UP000198894">
    <property type="component" value="Unassembled WGS sequence"/>
</dbReference>
<evidence type="ECO:0000256" key="5">
    <source>
        <dbReference type="ARBA" id="ARBA00022692"/>
    </source>
</evidence>
<feature type="compositionally biased region" description="Polar residues" evidence="9">
    <location>
        <begin position="43"/>
        <end position="56"/>
    </location>
</feature>
<sequence>MSNVIESNLRQCEDLAIEGWVLLVGARPAATSLLRHESDAAARSNTPDLSSPQLNASHDHGAVPFEPDMRTASIDDGPRSEGRQPLGGWAKRLLDLMVASTALILAGPILVVIPLLIKATTGGPVLFVHQRIGFDGKAFDCYKFRTMVRNAEEVLEQHLSCNPQAAQEWAANQKLSCDPRILFFGRMLRKSSLDELPQLFNILRGDMSCVGPRPVVADELQRYGAASHEYLKTRPGLTGLWQINGRNTTEYSHRVLLDTQYVRTWSLRRDLSILMRTIPAMMKFDQTS</sequence>
<dbReference type="Pfam" id="PF02397">
    <property type="entry name" value="Bac_transf"/>
    <property type="match status" value="1"/>
</dbReference>
<feature type="region of interest" description="Disordered" evidence="9">
    <location>
        <begin position="37"/>
        <end position="83"/>
    </location>
</feature>
<comment type="similarity">
    <text evidence="2">Belongs to the bacterial sugar transferase family.</text>
</comment>
<dbReference type="PANTHER" id="PTHR30576:SF4">
    <property type="entry name" value="UNDECAPRENYL-PHOSPHATE GALACTOSE PHOSPHOTRANSFERASE"/>
    <property type="match status" value="1"/>
</dbReference>
<keyword evidence="7 10" id="KW-0472">Membrane</keyword>
<dbReference type="RefSeq" id="WP_236473089.1">
    <property type="nucleotide sequence ID" value="NZ_FNEE01000001.1"/>
</dbReference>
<keyword evidence="3" id="KW-1003">Cell membrane</keyword>
<evidence type="ECO:0000256" key="10">
    <source>
        <dbReference type="SAM" id="Phobius"/>
    </source>
</evidence>
<accession>A0A1G8HRG3</accession>
<evidence type="ECO:0000256" key="7">
    <source>
        <dbReference type="ARBA" id="ARBA00023136"/>
    </source>
</evidence>
<keyword evidence="4" id="KW-0808">Transferase</keyword>
<dbReference type="GO" id="GO:0000271">
    <property type="term" value="P:polysaccharide biosynthetic process"/>
    <property type="evidence" value="ECO:0007669"/>
    <property type="project" value="UniProtKB-KW"/>
</dbReference>
<dbReference type="GO" id="GO:0016780">
    <property type="term" value="F:phosphotransferase activity, for other substituted phosphate groups"/>
    <property type="evidence" value="ECO:0007669"/>
    <property type="project" value="TreeGrafter"/>
</dbReference>
<name>A0A1G8HRG3_9HYPH</name>
<dbReference type="InterPro" id="IPR003362">
    <property type="entry name" value="Bact_transf"/>
</dbReference>
<gene>
    <name evidence="12" type="ORF">SAMN05428953_101147</name>
</gene>
<evidence type="ECO:0000256" key="2">
    <source>
        <dbReference type="ARBA" id="ARBA00006464"/>
    </source>
</evidence>
<evidence type="ECO:0000259" key="11">
    <source>
        <dbReference type="Pfam" id="PF02397"/>
    </source>
</evidence>